<dbReference type="Gene3D" id="2.60.40.10">
    <property type="entry name" value="Immunoglobulins"/>
    <property type="match status" value="2"/>
</dbReference>
<dbReference type="Pfam" id="PF00041">
    <property type="entry name" value="fn3"/>
    <property type="match status" value="2"/>
</dbReference>
<protein>
    <submittedName>
        <fullName evidence="4">Fibronectin type III domain-containing protein</fullName>
    </submittedName>
</protein>
<dbReference type="InterPro" id="IPR000801">
    <property type="entry name" value="Esterase-like"/>
</dbReference>
<dbReference type="InterPro" id="IPR006626">
    <property type="entry name" value="PbH1"/>
</dbReference>
<dbReference type="PROSITE" id="PS50853">
    <property type="entry name" value="FN3"/>
    <property type="match status" value="2"/>
</dbReference>
<dbReference type="EMBL" id="JBHSMH010000023">
    <property type="protein sequence ID" value="MFC5469025.1"/>
    <property type="molecule type" value="Genomic_DNA"/>
</dbReference>
<evidence type="ECO:0000256" key="2">
    <source>
        <dbReference type="SAM" id="SignalP"/>
    </source>
</evidence>
<dbReference type="SUPFAM" id="SSF49265">
    <property type="entry name" value="Fibronectin type III"/>
    <property type="match status" value="2"/>
</dbReference>
<dbReference type="InterPro" id="IPR050955">
    <property type="entry name" value="Plant_Biomass_Hydrol_Est"/>
</dbReference>
<evidence type="ECO:0000313" key="5">
    <source>
        <dbReference type="Proteomes" id="UP001596105"/>
    </source>
</evidence>
<gene>
    <name evidence="4" type="ORF">ACFPPD_09845</name>
</gene>
<keyword evidence="1 2" id="KW-0732">Signal</keyword>
<dbReference type="InterPro" id="IPR036116">
    <property type="entry name" value="FN3_sf"/>
</dbReference>
<feature type="chain" id="PRO_5045220683" evidence="2">
    <location>
        <begin position="25"/>
        <end position="1089"/>
    </location>
</feature>
<reference evidence="5" key="1">
    <citation type="journal article" date="2019" name="Int. J. Syst. Evol. Microbiol.">
        <title>The Global Catalogue of Microorganisms (GCM) 10K type strain sequencing project: providing services to taxonomists for standard genome sequencing and annotation.</title>
        <authorList>
            <consortium name="The Broad Institute Genomics Platform"/>
            <consortium name="The Broad Institute Genome Sequencing Center for Infectious Disease"/>
            <person name="Wu L."/>
            <person name="Ma J."/>
        </authorList>
    </citation>
    <scope>NUCLEOTIDE SEQUENCE [LARGE SCALE GENOMIC DNA]</scope>
    <source>
        <strain evidence="5">CCUG 57113</strain>
    </source>
</reference>
<dbReference type="InterPro" id="IPR029058">
    <property type="entry name" value="AB_hydrolase_fold"/>
</dbReference>
<dbReference type="RefSeq" id="WP_209749139.1">
    <property type="nucleotide sequence ID" value="NZ_JBHSMH010000023.1"/>
</dbReference>
<dbReference type="Gene3D" id="3.40.50.1820">
    <property type="entry name" value="alpha/beta hydrolase"/>
    <property type="match status" value="1"/>
</dbReference>
<dbReference type="SUPFAM" id="SSF51126">
    <property type="entry name" value="Pectin lyase-like"/>
    <property type="match status" value="1"/>
</dbReference>
<feature type="signal peptide" evidence="2">
    <location>
        <begin position="1"/>
        <end position="24"/>
    </location>
</feature>
<dbReference type="Proteomes" id="UP001596105">
    <property type="component" value="Unassembled WGS sequence"/>
</dbReference>
<dbReference type="SMART" id="SM00710">
    <property type="entry name" value="PbH1"/>
    <property type="match status" value="6"/>
</dbReference>
<dbReference type="InterPro" id="IPR059226">
    <property type="entry name" value="Choice_anch_Q_dom"/>
</dbReference>
<dbReference type="NCBIfam" id="NF041518">
    <property type="entry name" value="choice_anch_Q"/>
    <property type="match status" value="1"/>
</dbReference>
<evidence type="ECO:0000259" key="3">
    <source>
        <dbReference type="PROSITE" id="PS50853"/>
    </source>
</evidence>
<dbReference type="InterPro" id="IPR010496">
    <property type="entry name" value="AL/BT2_dom"/>
</dbReference>
<dbReference type="CDD" id="cd00063">
    <property type="entry name" value="FN3"/>
    <property type="match status" value="2"/>
</dbReference>
<feature type="domain" description="Fibronectin type-III" evidence="3">
    <location>
        <begin position="577"/>
        <end position="662"/>
    </location>
</feature>
<accession>A0ABW0LSZ0</accession>
<dbReference type="InterPro" id="IPR003961">
    <property type="entry name" value="FN3_dom"/>
</dbReference>
<evidence type="ECO:0000256" key="1">
    <source>
        <dbReference type="ARBA" id="ARBA00022729"/>
    </source>
</evidence>
<proteinExistence type="predicted"/>
<evidence type="ECO:0000313" key="4">
    <source>
        <dbReference type="EMBL" id="MFC5469025.1"/>
    </source>
</evidence>
<feature type="domain" description="Fibronectin type-III" evidence="3">
    <location>
        <begin position="307"/>
        <end position="393"/>
    </location>
</feature>
<dbReference type="InterPro" id="IPR011050">
    <property type="entry name" value="Pectin_lyase_fold/virulence"/>
</dbReference>
<keyword evidence="5" id="KW-1185">Reference proteome</keyword>
<sequence>MKKIYFVLLALFLLFAGFPSWSHAASPSSHTPIPKGGANTTAYAYYEYLPEGYDDDPNVSWPVVIFLHGINQKDDGTGLAKQLGDGLPKYINDGEDYPFVVISPQITGTDNYFNPTKVDTVVEFVKSHYQVDPDRMYLTGLSMGGGGVWRYAAAYPQKLAGIVPIAGNETTPSGNMSGVPTWAFHNWGDRSINATRSINWVNDVAGDILGTSPTNLLASHPKINDPGYVPPGNWNDTDLTRTARFDAANGWAWSDGVVHPGSKHPSITLYDSTTHGGWYEAYHNPDLWNWLLSQTLNGPIDITAPSAPAGLTATAASSSRIDLSWTASTDNVGVTGYRVYDGSGTQLGTTTTASFSHTGLSESTAYTYTVKAYDAANNLSAASAQASATTLTSVAPPLFVDDFESGAGQWTSVAGTAADWSVVAEGTGHVYSQSSASGQHIVTAGDAAWTDYAVSADVKRTAGNEAAILGRVAANNKFYQLHVDGTSWSVFKNDQNTWTELARGTYATNASDYNNLKMKFVGNQIQVYIDGQHQGTATDTSATPAFAAGKIGLRTYLGSARYDNVLVETIDTQAPTAPANLSATAVSSSGIDLTWTASTDNVGVTAYKVFRDNAQIGTTAATSYSDTGLSSSTTYAYKVQAYDAAGNLSADSNSASATTSMAPISCDITIPNNSTVEYDADTLSAQPGDTVCIAAGQRGKLKFVDFQGTAAQPITFINYGGLVDISHSSHAFIFSNSKYFRVTGTGDPSYAYGIKVNSHTNGGSAVVINSFSTNYEIDHIEASANNGGFAGFLLKTETSCDVATQQGHFTQYDTRVHHNYIHDVGGEGIYAGMSYYLGDTRFNCDGIAGNDTIYPHTLEGVRIYDNVVTDSGREGIQIGSATDDVEVYGNQVLRYGLANVTYQDKAFEINPGTRGKFYNNFVKQGTGIGIHNQGLPGTEIFNNIVVDAGGDGIYSQDQLRANDPNNTTDGMHFWNNTIINSGGNGLQVRNQLAGPGSVYNNLIVDTNLGGSSYILYVGTGTWTSDDNLTYASIGTPLFVDAAGGNYRLQSGSPAVDQGTNLSSQGVVFDFDDEARPQGLGFDVGAFESH</sequence>
<dbReference type="Pfam" id="PF06439">
    <property type="entry name" value="3keto-disac_hyd"/>
    <property type="match status" value="1"/>
</dbReference>
<dbReference type="PANTHER" id="PTHR43037:SF1">
    <property type="entry name" value="BLL1128 PROTEIN"/>
    <property type="match status" value="1"/>
</dbReference>
<organism evidence="4 5">
    <name type="scientific">Cohnella suwonensis</name>
    <dbReference type="NCBI Taxonomy" id="696072"/>
    <lineage>
        <taxon>Bacteria</taxon>
        <taxon>Bacillati</taxon>
        <taxon>Bacillota</taxon>
        <taxon>Bacilli</taxon>
        <taxon>Bacillales</taxon>
        <taxon>Paenibacillaceae</taxon>
        <taxon>Cohnella</taxon>
    </lineage>
</organism>
<dbReference type="Pfam" id="PF00756">
    <property type="entry name" value="Esterase"/>
    <property type="match status" value="1"/>
</dbReference>
<dbReference type="InterPro" id="IPR012334">
    <property type="entry name" value="Pectin_lyas_fold"/>
</dbReference>
<dbReference type="InterPro" id="IPR013783">
    <property type="entry name" value="Ig-like_fold"/>
</dbReference>
<dbReference type="Gene3D" id="2.60.120.560">
    <property type="entry name" value="Exo-inulinase, domain 1"/>
    <property type="match status" value="1"/>
</dbReference>
<dbReference type="SUPFAM" id="SSF53474">
    <property type="entry name" value="alpha/beta-Hydrolases"/>
    <property type="match status" value="1"/>
</dbReference>
<dbReference type="PANTHER" id="PTHR43037">
    <property type="entry name" value="UNNAMED PRODUCT-RELATED"/>
    <property type="match status" value="1"/>
</dbReference>
<dbReference type="Gene3D" id="2.160.20.10">
    <property type="entry name" value="Single-stranded right-handed beta-helix, Pectin lyase-like"/>
    <property type="match status" value="1"/>
</dbReference>
<name>A0ABW0LSZ0_9BACL</name>
<comment type="caution">
    <text evidence="4">The sequence shown here is derived from an EMBL/GenBank/DDBJ whole genome shotgun (WGS) entry which is preliminary data.</text>
</comment>
<dbReference type="SMART" id="SM00060">
    <property type="entry name" value="FN3"/>
    <property type="match status" value="2"/>
</dbReference>